<evidence type="ECO:0000259" key="16">
    <source>
        <dbReference type="Pfam" id="PF00593"/>
    </source>
</evidence>
<evidence type="ECO:0000256" key="1">
    <source>
        <dbReference type="ARBA" id="ARBA00004571"/>
    </source>
</evidence>
<dbReference type="Pfam" id="PF07715">
    <property type="entry name" value="Plug"/>
    <property type="match status" value="1"/>
</dbReference>
<keyword evidence="12 18" id="KW-0675">Receptor</keyword>
<evidence type="ECO:0000256" key="13">
    <source>
        <dbReference type="ARBA" id="ARBA00023237"/>
    </source>
</evidence>
<dbReference type="GO" id="GO:0009279">
    <property type="term" value="C:cell outer membrane"/>
    <property type="evidence" value="ECO:0007669"/>
    <property type="project" value="UniProtKB-SubCell"/>
</dbReference>
<dbReference type="EMBL" id="CP001340">
    <property type="protein sequence ID" value="ACL95321.1"/>
    <property type="molecule type" value="Genomic_DNA"/>
</dbReference>
<dbReference type="Pfam" id="PF00593">
    <property type="entry name" value="TonB_dep_Rec_b-barrel"/>
    <property type="match status" value="1"/>
</dbReference>
<dbReference type="KEGG" id="ccs:CCNA_01856"/>
<evidence type="ECO:0000259" key="17">
    <source>
        <dbReference type="Pfam" id="PF07715"/>
    </source>
</evidence>
<evidence type="ECO:0000256" key="9">
    <source>
        <dbReference type="ARBA" id="ARBA00023065"/>
    </source>
</evidence>
<dbReference type="Gene3D" id="2.170.130.10">
    <property type="entry name" value="TonB-dependent receptor, plug domain"/>
    <property type="match status" value="1"/>
</dbReference>
<keyword evidence="19" id="KW-1185">Reference proteome</keyword>
<dbReference type="CDD" id="cd01347">
    <property type="entry name" value="ligand_gated_channel"/>
    <property type="match status" value="1"/>
</dbReference>
<evidence type="ECO:0000256" key="8">
    <source>
        <dbReference type="ARBA" id="ARBA00023004"/>
    </source>
</evidence>
<dbReference type="Proteomes" id="UP000001364">
    <property type="component" value="Chromosome"/>
</dbReference>
<feature type="domain" description="TonB-dependent receptor-like beta-barrel" evidence="16">
    <location>
        <begin position="281"/>
        <end position="699"/>
    </location>
</feature>
<name>A0A0H3C999_CAUVN</name>
<protein>
    <submittedName>
        <fullName evidence="18">Ferrichrome-iron receptor</fullName>
    </submittedName>
</protein>
<evidence type="ECO:0000256" key="3">
    <source>
        <dbReference type="ARBA" id="ARBA00022448"/>
    </source>
</evidence>
<dbReference type="InterPro" id="IPR012910">
    <property type="entry name" value="Plug_dom"/>
</dbReference>
<gene>
    <name evidence="18" type="ordered locus">CCNA_01856</name>
</gene>
<evidence type="ECO:0000256" key="5">
    <source>
        <dbReference type="ARBA" id="ARBA00022496"/>
    </source>
</evidence>
<dbReference type="PATRIC" id="fig|565050.3.peg.1820"/>
<reference evidence="18 19" key="1">
    <citation type="journal article" date="2010" name="J. Bacteriol.">
        <title>The genetic basis of laboratory adaptation in Caulobacter crescentus.</title>
        <authorList>
            <person name="Marks M.E."/>
            <person name="Castro-Rojas C.M."/>
            <person name="Teiling C."/>
            <person name="Du L."/>
            <person name="Kapatral V."/>
            <person name="Walunas T.L."/>
            <person name="Crosson S."/>
        </authorList>
    </citation>
    <scope>NUCLEOTIDE SEQUENCE [LARGE SCALE GENOMIC DNA]</scope>
    <source>
        <strain evidence="19">NA1000 / CB15N</strain>
    </source>
</reference>
<keyword evidence="3 14" id="KW-0813">Transport</keyword>
<dbReference type="PANTHER" id="PTHR32552:SF68">
    <property type="entry name" value="FERRICHROME OUTER MEMBRANE TRANSPORTER_PHAGE RECEPTOR"/>
    <property type="match status" value="1"/>
</dbReference>
<evidence type="ECO:0000313" key="19">
    <source>
        <dbReference type="Proteomes" id="UP000001364"/>
    </source>
</evidence>
<comment type="similarity">
    <text evidence="2 14 15">Belongs to the TonB-dependent receptor family.</text>
</comment>
<evidence type="ECO:0000256" key="11">
    <source>
        <dbReference type="ARBA" id="ARBA00023136"/>
    </source>
</evidence>
<dbReference type="RefSeq" id="WP_010919646.1">
    <property type="nucleotide sequence ID" value="NC_011916.1"/>
</dbReference>
<feature type="domain" description="TonB-dependent receptor plug" evidence="17">
    <location>
        <begin position="96"/>
        <end position="192"/>
    </location>
</feature>
<keyword evidence="6 14" id="KW-0812">Transmembrane</keyword>
<evidence type="ECO:0000256" key="2">
    <source>
        <dbReference type="ARBA" id="ARBA00009810"/>
    </source>
</evidence>
<accession>A0A0H3C999</accession>
<dbReference type="InterPro" id="IPR039426">
    <property type="entry name" value="TonB-dep_rcpt-like"/>
</dbReference>
<dbReference type="SUPFAM" id="SSF56935">
    <property type="entry name" value="Porins"/>
    <property type="match status" value="1"/>
</dbReference>
<dbReference type="AlphaFoldDB" id="A0A0H3C999"/>
<dbReference type="GO" id="GO:0015344">
    <property type="term" value="F:siderophore uptake transmembrane transporter activity"/>
    <property type="evidence" value="ECO:0007669"/>
    <property type="project" value="TreeGrafter"/>
</dbReference>
<keyword evidence="8" id="KW-0408">Iron</keyword>
<dbReference type="PROSITE" id="PS52016">
    <property type="entry name" value="TONB_DEPENDENT_REC_3"/>
    <property type="match status" value="1"/>
</dbReference>
<evidence type="ECO:0000256" key="15">
    <source>
        <dbReference type="RuleBase" id="RU003357"/>
    </source>
</evidence>
<keyword evidence="10 15" id="KW-0798">TonB box</keyword>
<evidence type="ECO:0000256" key="12">
    <source>
        <dbReference type="ARBA" id="ARBA00023170"/>
    </source>
</evidence>
<organism evidence="18 19">
    <name type="scientific">Caulobacter vibrioides (strain NA1000 / CB15N)</name>
    <name type="common">Caulobacter crescentus</name>
    <dbReference type="NCBI Taxonomy" id="565050"/>
    <lineage>
        <taxon>Bacteria</taxon>
        <taxon>Pseudomonadati</taxon>
        <taxon>Pseudomonadota</taxon>
        <taxon>Alphaproteobacteria</taxon>
        <taxon>Caulobacterales</taxon>
        <taxon>Caulobacteraceae</taxon>
        <taxon>Caulobacter</taxon>
    </lineage>
</organism>
<dbReference type="NCBIfam" id="TIGR01783">
    <property type="entry name" value="TonB-siderophor"/>
    <property type="match status" value="1"/>
</dbReference>
<dbReference type="Gene3D" id="2.40.170.20">
    <property type="entry name" value="TonB-dependent receptor, beta-barrel domain"/>
    <property type="match status" value="1"/>
</dbReference>
<dbReference type="GO" id="GO:0015891">
    <property type="term" value="P:siderophore transport"/>
    <property type="evidence" value="ECO:0007669"/>
    <property type="project" value="InterPro"/>
</dbReference>
<dbReference type="OrthoDB" id="9760333at2"/>
<dbReference type="PhylomeDB" id="A0A0H3C999"/>
<dbReference type="PANTHER" id="PTHR32552">
    <property type="entry name" value="FERRICHROME IRON RECEPTOR-RELATED"/>
    <property type="match status" value="1"/>
</dbReference>
<dbReference type="SMR" id="A0A0H3C999"/>
<dbReference type="InterPro" id="IPR000531">
    <property type="entry name" value="Beta-barrel_TonB"/>
</dbReference>
<dbReference type="InterPro" id="IPR036942">
    <property type="entry name" value="Beta-barrel_TonB_sf"/>
</dbReference>
<dbReference type="InterPro" id="IPR037066">
    <property type="entry name" value="Plug_dom_sf"/>
</dbReference>
<keyword evidence="11 14" id="KW-0472">Membrane</keyword>
<keyword evidence="4 14" id="KW-1134">Transmembrane beta strand</keyword>
<dbReference type="RefSeq" id="YP_002517229.1">
    <property type="nucleotide sequence ID" value="NC_011916.1"/>
</dbReference>
<dbReference type="HOGENOM" id="CLU_008287_9_4_5"/>
<dbReference type="GO" id="GO:0038023">
    <property type="term" value="F:signaling receptor activity"/>
    <property type="evidence" value="ECO:0007669"/>
    <property type="project" value="InterPro"/>
</dbReference>
<sequence length="732" mass="78252">MAGRELEQGQRPVRRRRALGAHLTRKNLLSKPPGGAKDTMKTALFLGSAIAVIGAPSLVLAQASPSSWVSEVVITSPKGSFTAPSALSATRTATPVEEIPQSIQTLTRGLIEDQALQTLSGALVNVSGVTPTSTEQSVLQPPLIRGFPVSYYFDGAPTYQLPAGIADPATLVNVERIEVAKGPTSTLYGGGSGAPLSGIINVVSQDPGETFGGTVALRAGSFNTLGADAAINLPVNDKVGLRLAGMTEKADSYIDHIDSRRYAIFPTLAVEMSDKTRLVVRGRYNHLEQREYAGVPAGLTFAPSLVIDRYKFAGALDAPRTRITNKQLTANLTHKISDKVEASVTASRYEGAFKEWSSFPYGQISGSVYNFGTAYLPSDTTETYATGSLTARLGEGLVRHQVLVGVDYDKTRYFGAMYFNPAWATLDYAAARPYAAFGGNPPFFFDQNDRMRTTAVFVQDQIAIGERLDITAGLRWTTLKIQSNVGAATADTDKRVTPRIGATYRIANGVSAFAGYAEGFKGVVAGGFYGITPKPETSQSYEGGLKFAAPIKGLTGTVSFYQITRQNVITAHPTIPFVSVQTGEQRSKGVETDLVYEPSPALSVLFNYAYTKAKISKDNTLPVGDRLRAVPEHSGRLAANYRFLAGDLKGLRIGGGLTATSSRELTLPNTVAAKGLALIDAQASYDLGVVRIGLSVVNLAGRKGFEPYQYFGGPYVIPTQPRSAFVSLRTIF</sequence>
<evidence type="ECO:0000256" key="4">
    <source>
        <dbReference type="ARBA" id="ARBA00022452"/>
    </source>
</evidence>
<evidence type="ECO:0000256" key="6">
    <source>
        <dbReference type="ARBA" id="ARBA00022692"/>
    </source>
</evidence>
<evidence type="ECO:0000313" key="18">
    <source>
        <dbReference type="EMBL" id="ACL95321.1"/>
    </source>
</evidence>
<comment type="subcellular location">
    <subcellularLocation>
        <location evidence="1 14">Cell outer membrane</location>
        <topology evidence="1 14">Multi-pass membrane protein</topology>
    </subcellularLocation>
</comment>
<evidence type="ECO:0000256" key="10">
    <source>
        <dbReference type="ARBA" id="ARBA00023077"/>
    </source>
</evidence>
<keyword evidence="7" id="KW-0732">Signal</keyword>
<evidence type="ECO:0000256" key="14">
    <source>
        <dbReference type="PROSITE-ProRule" id="PRU01360"/>
    </source>
</evidence>
<keyword evidence="9" id="KW-0406">Ion transport</keyword>
<dbReference type="InterPro" id="IPR010105">
    <property type="entry name" value="TonB_sidphr_rcpt"/>
</dbReference>
<keyword evidence="13 14" id="KW-0998">Cell outer membrane</keyword>
<evidence type="ECO:0000256" key="7">
    <source>
        <dbReference type="ARBA" id="ARBA00022729"/>
    </source>
</evidence>
<dbReference type="GeneID" id="7331404"/>
<proteinExistence type="inferred from homology"/>
<keyword evidence="5" id="KW-0410">Iron transport</keyword>